<accession>A0A0C2Z9S5</accession>
<keyword evidence="3" id="KW-0804">Transcription</keyword>
<dbReference type="Proteomes" id="UP000053989">
    <property type="component" value="Unassembled WGS sequence"/>
</dbReference>
<dbReference type="PANTHER" id="PTHR23326">
    <property type="entry name" value="CCR4 NOT-RELATED"/>
    <property type="match status" value="1"/>
</dbReference>
<proteinExistence type="inferred from homology"/>
<dbReference type="AlphaFoldDB" id="A0A0C2Z9S5"/>
<evidence type="ECO:0000256" key="1">
    <source>
        <dbReference type="ARBA" id="ARBA00007682"/>
    </source>
</evidence>
<evidence type="ECO:0000259" key="5">
    <source>
        <dbReference type="Pfam" id="PF04153"/>
    </source>
</evidence>
<evidence type="ECO:0000313" key="6">
    <source>
        <dbReference type="EMBL" id="KIM58618.1"/>
    </source>
</evidence>
<dbReference type="InterPro" id="IPR040168">
    <property type="entry name" value="Not2/3/5"/>
</dbReference>
<dbReference type="GO" id="GO:0000289">
    <property type="term" value="P:nuclear-transcribed mRNA poly(A) tail shortening"/>
    <property type="evidence" value="ECO:0007669"/>
    <property type="project" value="UniProtKB-ARBA"/>
</dbReference>
<evidence type="ECO:0000256" key="4">
    <source>
        <dbReference type="SAM" id="MobiDB-lite"/>
    </source>
</evidence>
<dbReference type="STRING" id="1036808.A0A0C2Z9S5"/>
<dbReference type="FunCoup" id="A0A0C2Z9S5">
    <property type="interactions" value="51"/>
</dbReference>
<reference evidence="6 7" key="1">
    <citation type="submission" date="2014-04" db="EMBL/GenBank/DDBJ databases">
        <authorList>
            <consortium name="DOE Joint Genome Institute"/>
            <person name="Kuo A."/>
            <person name="Kohler A."/>
            <person name="Nagy L.G."/>
            <person name="Floudas D."/>
            <person name="Copeland A."/>
            <person name="Barry K.W."/>
            <person name="Cichocki N."/>
            <person name="Veneault-Fourrey C."/>
            <person name="LaButti K."/>
            <person name="Lindquist E.A."/>
            <person name="Lipzen A."/>
            <person name="Lundell T."/>
            <person name="Morin E."/>
            <person name="Murat C."/>
            <person name="Sun H."/>
            <person name="Tunlid A."/>
            <person name="Henrissat B."/>
            <person name="Grigoriev I.V."/>
            <person name="Hibbett D.S."/>
            <person name="Martin F."/>
            <person name="Nordberg H.P."/>
            <person name="Cantor M.N."/>
            <person name="Hua S.X."/>
        </authorList>
    </citation>
    <scope>NUCLEOTIDE SEQUENCE [LARGE SCALE GENOMIC DNA]</scope>
    <source>
        <strain evidence="6 7">Foug A</strain>
    </source>
</reference>
<dbReference type="InterPro" id="IPR007282">
    <property type="entry name" value="NOT2/3/5_C"/>
</dbReference>
<dbReference type="Pfam" id="PF04153">
    <property type="entry name" value="NOT2_3_5_C"/>
    <property type="match status" value="1"/>
</dbReference>
<dbReference type="HOGENOM" id="CLU_028051_0_0_1"/>
<gene>
    <name evidence="6" type="ORF">SCLCIDRAFT_1218455</name>
</gene>
<dbReference type="OrthoDB" id="25391at2759"/>
<keyword evidence="2" id="KW-0805">Transcription regulation</keyword>
<dbReference type="GO" id="GO:0006355">
    <property type="term" value="P:regulation of DNA-templated transcription"/>
    <property type="evidence" value="ECO:0007669"/>
    <property type="project" value="InterPro"/>
</dbReference>
<comment type="similarity">
    <text evidence="1">Belongs to the CNOT2/3/5 family.</text>
</comment>
<feature type="non-terminal residue" evidence="6">
    <location>
        <position position="258"/>
    </location>
</feature>
<organism evidence="6 7">
    <name type="scientific">Scleroderma citrinum Foug A</name>
    <dbReference type="NCBI Taxonomy" id="1036808"/>
    <lineage>
        <taxon>Eukaryota</taxon>
        <taxon>Fungi</taxon>
        <taxon>Dikarya</taxon>
        <taxon>Basidiomycota</taxon>
        <taxon>Agaricomycotina</taxon>
        <taxon>Agaricomycetes</taxon>
        <taxon>Agaricomycetidae</taxon>
        <taxon>Boletales</taxon>
        <taxon>Sclerodermatineae</taxon>
        <taxon>Sclerodermataceae</taxon>
        <taxon>Scleroderma</taxon>
    </lineage>
</organism>
<sequence>MSPNPPAASTASVLSTSEIVFYLNEFPVPRSLGQTNNNTNTSSAVNIDPLLTSSAPTSSGGNGPQGTQPQPPKPQHSTVPCGVSLLRVSLNTPAQQVLISAANWWGLVGLLAMTKDASADPDDKLSSVGTDLGTVGLDMAYEGIEPNFHLPMCYNMQVLPPGPSKVGVFSDETLFYMFYSSLWDALQEVAAQITYHKDLQIWITKESGSVPSMKSPDPELWCKDWKEMVVWYSDLEERTSLTFPMGPGLILVQPQGKI</sequence>
<feature type="region of interest" description="Disordered" evidence="4">
    <location>
        <begin position="32"/>
        <end position="79"/>
    </location>
</feature>
<keyword evidence="7" id="KW-1185">Reference proteome</keyword>
<name>A0A0C2Z9S5_9AGAM</name>
<protein>
    <recommendedName>
        <fullName evidence="5">NOT2/NOT3/NOT5 C-terminal domain-containing protein</fullName>
    </recommendedName>
</protein>
<feature type="domain" description="NOT2/NOT3/NOT5 C-terminal" evidence="5">
    <location>
        <begin position="142"/>
        <end position="217"/>
    </location>
</feature>
<dbReference type="Gene3D" id="2.30.30.1020">
    <property type="entry name" value="CCR4-NOT complex subunit 2/3/5, C-terminal domain"/>
    <property type="match status" value="1"/>
</dbReference>
<dbReference type="EMBL" id="KN822083">
    <property type="protein sequence ID" value="KIM58618.1"/>
    <property type="molecule type" value="Genomic_DNA"/>
</dbReference>
<dbReference type="InParanoid" id="A0A0C2Z9S5"/>
<evidence type="ECO:0000313" key="7">
    <source>
        <dbReference type="Proteomes" id="UP000053989"/>
    </source>
</evidence>
<dbReference type="GO" id="GO:0030015">
    <property type="term" value="C:CCR4-NOT core complex"/>
    <property type="evidence" value="ECO:0007669"/>
    <property type="project" value="InterPro"/>
</dbReference>
<dbReference type="InterPro" id="IPR038635">
    <property type="entry name" value="CCR4-NOT_su2/3/5_C_sf"/>
</dbReference>
<evidence type="ECO:0000256" key="3">
    <source>
        <dbReference type="ARBA" id="ARBA00023163"/>
    </source>
</evidence>
<reference evidence="7" key="2">
    <citation type="submission" date="2015-01" db="EMBL/GenBank/DDBJ databases">
        <title>Evolutionary Origins and Diversification of the Mycorrhizal Mutualists.</title>
        <authorList>
            <consortium name="DOE Joint Genome Institute"/>
            <consortium name="Mycorrhizal Genomics Consortium"/>
            <person name="Kohler A."/>
            <person name="Kuo A."/>
            <person name="Nagy L.G."/>
            <person name="Floudas D."/>
            <person name="Copeland A."/>
            <person name="Barry K.W."/>
            <person name="Cichocki N."/>
            <person name="Veneault-Fourrey C."/>
            <person name="LaButti K."/>
            <person name="Lindquist E.A."/>
            <person name="Lipzen A."/>
            <person name="Lundell T."/>
            <person name="Morin E."/>
            <person name="Murat C."/>
            <person name="Riley R."/>
            <person name="Ohm R."/>
            <person name="Sun H."/>
            <person name="Tunlid A."/>
            <person name="Henrissat B."/>
            <person name="Grigoriev I.V."/>
            <person name="Hibbett D.S."/>
            <person name="Martin F."/>
        </authorList>
    </citation>
    <scope>NUCLEOTIDE SEQUENCE [LARGE SCALE GENOMIC DNA]</scope>
    <source>
        <strain evidence="7">Foug A</strain>
    </source>
</reference>
<evidence type="ECO:0000256" key="2">
    <source>
        <dbReference type="ARBA" id="ARBA00023015"/>
    </source>
</evidence>